<evidence type="ECO:0000256" key="1">
    <source>
        <dbReference type="SAM" id="SignalP"/>
    </source>
</evidence>
<evidence type="ECO:0000313" key="2">
    <source>
        <dbReference type="EMBL" id="GAA1810165.1"/>
    </source>
</evidence>
<keyword evidence="1" id="KW-0732">Signal</keyword>
<feature type="chain" id="PRO_5045667977" description="SH3 domain-containing protein" evidence="1">
    <location>
        <begin position="28"/>
        <end position="139"/>
    </location>
</feature>
<protein>
    <recommendedName>
        <fullName evidence="4">SH3 domain-containing protein</fullName>
    </recommendedName>
</protein>
<proteinExistence type="predicted"/>
<evidence type="ECO:0000313" key="3">
    <source>
        <dbReference type="Proteomes" id="UP001500218"/>
    </source>
</evidence>
<name>A0ABP4YCD7_9ACTN</name>
<organism evidence="2 3">
    <name type="scientific">Luedemannella flava</name>
    <dbReference type="NCBI Taxonomy" id="349316"/>
    <lineage>
        <taxon>Bacteria</taxon>
        <taxon>Bacillati</taxon>
        <taxon>Actinomycetota</taxon>
        <taxon>Actinomycetes</taxon>
        <taxon>Micromonosporales</taxon>
        <taxon>Micromonosporaceae</taxon>
        <taxon>Luedemannella</taxon>
    </lineage>
</organism>
<sequence length="139" mass="15116">MKLLKRAMVALALGAAMSTLVVTPAQAAGTKVSSVVKYCRLFPHDGYGNPVSYSDYYAMCAQVYTTTNLTVRKGPSTAYASAGSLTAGRVYEFDCWTYGQTVDGNNVWLNLYAASGGPYYVSDRYVYTGPNVKTILWQC</sequence>
<dbReference type="EMBL" id="BAAALT010000101">
    <property type="protein sequence ID" value="GAA1810165.1"/>
    <property type="molecule type" value="Genomic_DNA"/>
</dbReference>
<dbReference type="RefSeq" id="WP_344132713.1">
    <property type="nucleotide sequence ID" value="NZ_BAAALT010000101.1"/>
</dbReference>
<dbReference type="Proteomes" id="UP001500218">
    <property type="component" value="Unassembled WGS sequence"/>
</dbReference>
<comment type="caution">
    <text evidence="2">The sequence shown here is derived from an EMBL/GenBank/DDBJ whole genome shotgun (WGS) entry which is preliminary data.</text>
</comment>
<keyword evidence="3" id="KW-1185">Reference proteome</keyword>
<gene>
    <name evidence="2" type="ORF">GCM10009682_34790</name>
</gene>
<feature type="signal peptide" evidence="1">
    <location>
        <begin position="1"/>
        <end position="27"/>
    </location>
</feature>
<evidence type="ECO:0008006" key="4">
    <source>
        <dbReference type="Google" id="ProtNLM"/>
    </source>
</evidence>
<accession>A0ABP4YCD7</accession>
<dbReference type="Gene3D" id="2.30.30.40">
    <property type="entry name" value="SH3 Domains"/>
    <property type="match status" value="1"/>
</dbReference>
<reference evidence="3" key="1">
    <citation type="journal article" date="2019" name="Int. J. Syst. Evol. Microbiol.">
        <title>The Global Catalogue of Microorganisms (GCM) 10K type strain sequencing project: providing services to taxonomists for standard genome sequencing and annotation.</title>
        <authorList>
            <consortium name="The Broad Institute Genomics Platform"/>
            <consortium name="The Broad Institute Genome Sequencing Center for Infectious Disease"/>
            <person name="Wu L."/>
            <person name="Ma J."/>
        </authorList>
    </citation>
    <scope>NUCLEOTIDE SEQUENCE [LARGE SCALE GENOMIC DNA]</scope>
    <source>
        <strain evidence="3">JCM 13250</strain>
    </source>
</reference>